<name>A0A377J3M0_9HELI</name>
<evidence type="ECO:0000313" key="6">
    <source>
        <dbReference type="EMBL" id="STO97071.1"/>
    </source>
</evidence>
<feature type="transmembrane region" description="Helical" evidence="5">
    <location>
        <begin position="12"/>
        <end position="36"/>
    </location>
</feature>
<dbReference type="EMBL" id="UGHV01000001">
    <property type="protein sequence ID" value="STO97071.1"/>
    <property type="molecule type" value="Genomic_DNA"/>
</dbReference>
<dbReference type="GO" id="GO:0016020">
    <property type="term" value="C:membrane"/>
    <property type="evidence" value="ECO:0007669"/>
    <property type="project" value="UniProtKB-SubCell"/>
</dbReference>
<dbReference type="Gene3D" id="1.20.1550.10">
    <property type="entry name" value="DsbB-like"/>
    <property type="match status" value="1"/>
</dbReference>
<reference evidence="6 7" key="1">
    <citation type="submission" date="2018-06" db="EMBL/GenBank/DDBJ databases">
        <authorList>
            <consortium name="Pathogen Informatics"/>
            <person name="Doyle S."/>
        </authorList>
    </citation>
    <scope>NUCLEOTIDE SEQUENCE [LARGE SCALE GENOMIC DNA]</scope>
    <source>
        <strain evidence="6 7">NCTC12410</strain>
    </source>
</reference>
<keyword evidence="3 5" id="KW-1133">Transmembrane helix</keyword>
<accession>A0A377J3M0</accession>
<organism evidence="6 7">
    <name type="scientific">Helicobacter canis</name>
    <dbReference type="NCBI Taxonomy" id="29419"/>
    <lineage>
        <taxon>Bacteria</taxon>
        <taxon>Pseudomonadati</taxon>
        <taxon>Campylobacterota</taxon>
        <taxon>Epsilonproteobacteria</taxon>
        <taxon>Campylobacterales</taxon>
        <taxon>Helicobacteraceae</taxon>
        <taxon>Helicobacter</taxon>
    </lineage>
</organism>
<dbReference type="Pfam" id="PF02600">
    <property type="entry name" value="DsbB"/>
    <property type="match status" value="1"/>
</dbReference>
<evidence type="ECO:0000313" key="7">
    <source>
        <dbReference type="Proteomes" id="UP000254841"/>
    </source>
</evidence>
<feature type="transmembrane region" description="Helical" evidence="5">
    <location>
        <begin position="113"/>
        <end position="135"/>
    </location>
</feature>
<evidence type="ECO:0000256" key="1">
    <source>
        <dbReference type="ARBA" id="ARBA00004141"/>
    </source>
</evidence>
<dbReference type="InterPro" id="IPR023380">
    <property type="entry name" value="DsbB-like_sf"/>
</dbReference>
<feature type="transmembrane region" description="Helical" evidence="5">
    <location>
        <begin position="48"/>
        <end position="67"/>
    </location>
</feature>
<dbReference type="InterPro" id="IPR003752">
    <property type="entry name" value="DiS_bond_form_DsbB/BdbC"/>
</dbReference>
<dbReference type="SUPFAM" id="SSF158442">
    <property type="entry name" value="DsbB-like"/>
    <property type="match status" value="1"/>
</dbReference>
<dbReference type="Proteomes" id="UP000254841">
    <property type="component" value="Unassembled WGS sequence"/>
</dbReference>
<evidence type="ECO:0000256" key="5">
    <source>
        <dbReference type="SAM" id="Phobius"/>
    </source>
</evidence>
<dbReference type="OrthoDB" id="9156063at2"/>
<keyword evidence="2 5" id="KW-0812">Transmembrane</keyword>
<sequence length="507" mass="56919">MEEKEIVKAKNFYTLMCWAGFLIILLPVGIANFVFGYMLGDSPCTLCWAQRESMIFIGVIAFFIVRYGIKGKYIAWLLIMAAFGLYQSFAHYGNHAHRDLDQGFSLQVFGVHTYFWAEVVFWAVVVLLGVMFYLAPRFGAFEQEMGEQKVRRLGGFAMGAFVISAVVIASNVFQAFVATGVPPFSGQSDPVRFSLNPKYIIWSSEGTTKIYKDFSFLGKRDVKAPDYAFAPNEKKLGITFDNESANSPFAHIDKVLHIQSMQELPITQPLNSLAYINGEFVGSSKFEVMFMDSAYRITDSFEIDPFFSATIDPIIGVIPYLNGKYILMGSNKTYLRFGKNDKADEALQFADFVRGGDRFEGQGEGLGRGRIDTVRSKFHHTGSITADSRYFYMATLPNNLDKKSFVISKYALSDRILSGEFTPKAQLKDNRNLGELYVTALAMHNGNIFALSKNYNVIVEINLVSEEVVRVLGFPSEISNARALMVDSGMVSILSYHNGKNIIYRLQ</sequence>
<dbReference type="GO" id="GO:0015035">
    <property type="term" value="F:protein-disulfide reductase activity"/>
    <property type="evidence" value="ECO:0007669"/>
    <property type="project" value="InterPro"/>
</dbReference>
<gene>
    <name evidence="6" type="ORF">NCTC12410_00890</name>
</gene>
<feature type="transmembrane region" description="Helical" evidence="5">
    <location>
        <begin position="74"/>
        <end position="93"/>
    </location>
</feature>
<dbReference type="RefSeq" id="WP_115011343.1">
    <property type="nucleotide sequence ID" value="NZ_UGHV01000001.1"/>
</dbReference>
<evidence type="ECO:0000256" key="3">
    <source>
        <dbReference type="ARBA" id="ARBA00022989"/>
    </source>
</evidence>
<protein>
    <submittedName>
        <fullName evidence="6">Putative ATP /GTP binding protein</fullName>
    </submittedName>
</protein>
<evidence type="ECO:0000256" key="2">
    <source>
        <dbReference type="ARBA" id="ARBA00022692"/>
    </source>
</evidence>
<keyword evidence="4 5" id="KW-0472">Membrane</keyword>
<evidence type="ECO:0000256" key="4">
    <source>
        <dbReference type="ARBA" id="ARBA00023136"/>
    </source>
</evidence>
<dbReference type="GO" id="GO:0006457">
    <property type="term" value="P:protein folding"/>
    <property type="evidence" value="ECO:0007669"/>
    <property type="project" value="InterPro"/>
</dbReference>
<proteinExistence type="predicted"/>
<comment type="subcellular location">
    <subcellularLocation>
        <location evidence="1">Membrane</location>
        <topology evidence="1">Multi-pass membrane protein</topology>
    </subcellularLocation>
</comment>
<feature type="transmembrane region" description="Helical" evidence="5">
    <location>
        <begin position="156"/>
        <end position="177"/>
    </location>
</feature>
<dbReference type="AlphaFoldDB" id="A0A377J3M0"/>